<keyword evidence="7" id="KW-0539">Nucleus</keyword>
<dbReference type="InterPro" id="IPR036864">
    <property type="entry name" value="Zn2-C6_fun-type_DNA-bd_sf"/>
</dbReference>
<accession>A0A319ENE0</accession>
<dbReference type="Pfam" id="PF04082">
    <property type="entry name" value="Fungal_trans"/>
    <property type="match status" value="1"/>
</dbReference>
<feature type="domain" description="Zn(2)-C6 fungal-type" evidence="9">
    <location>
        <begin position="18"/>
        <end position="49"/>
    </location>
</feature>
<dbReference type="InterPro" id="IPR051089">
    <property type="entry name" value="prtT"/>
</dbReference>
<evidence type="ECO:0000313" key="11">
    <source>
        <dbReference type="Proteomes" id="UP000248423"/>
    </source>
</evidence>
<dbReference type="GO" id="GO:0005634">
    <property type="term" value="C:nucleus"/>
    <property type="evidence" value="ECO:0007669"/>
    <property type="project" value="UniProtKB-SubCell"/>
</dbReference>
<dbReference type="CDD" id="cd12148">
    <property type="entry name" value="fungal_TF_MHR"/>
    <property type="match status" value="1"/>
</dbReference>
<dbReference type="AlphaFoldDB" id="A0A319ENE0"/>
<dbReference type="VEuPathDB" id="FungiDB:BO78DRAFT_130118"/>
<proteinExistence type="predicted"/>
<keyword evidence="2" id="KW-0479">Metal-binding</keyword>
<sequence length="625" mass="70191">MDRSSHSRPTKRAKKGSACLHCRQMKLKCDLATTSSQSCTRCTRTGKHCLDGQSVKRTTNRQRLDTLENELRQMRQKIDEAKSPDPLSSAPQYSHETETSQGDDWTEEGALLDMTTQTLESVTLQAHEILALIKEFYANLHPLFPILPSLPDFIKTYDANKLLLWTVIAIASKESSEFSHIYVTLVDPVRRLAGDLYNTQSRHFETIQALLLLCIWPFPFQQTAHDPSPMYCGLATQLSYQLGLHRPNLHMHWEYGATASDARINLQRRKAWTGCFVVNHIISTRLGTPSAVQPGRAILAEIAGKTTSELPAPLLHYAHIAYVGMKALEALGDDASSATGEAKYPIPLVTTFDQKLTTMRESLSSTWSELAEAFFLETRLQILSFALDEENYPDSMLATDLSALTIYDQASNASQRVLELAAMETMETRYWPIFAKHSSMYATIMAFRLACIAQPGSPQQARLQQAIRDGVGLVKTWSMFQKDNFGRFCSHMDYLTHKLGNTQKHSLPTLWSIGTSGQERQSGCGSPFYKPFVKSRMAANITYDTIWASKHAILEEQQTSREIHSQERDQSSVGPINVDVSPIRPADMSGQPLLDFLLDDSAFLFNESSDIMNIFEDWENLVGNS</sequence>
<dbReference type="Gene3D" id="4.10.240.10">
    <property type="entry name" value="Zn(2)-C6 fungal-type DNA-binding domain"/>
    <property type="match status" value="1"/>
</dbReference>
<keyword evidence="3" id="KW-0862">Zinc</keyword>
<evidence type="ECO:0000256" key="4">
    <source>
        <dbReference type="ARBA" id="ARBA00023015"/>
    </source>
</evidence>
<evidence type="ECO:0000256" key="5">
    <source>
        <dbReference type="ARBA" id="ARBA00023125"/>
    </source>
</evidence>
<dbReference type="PROSITE" id="PS50048">
    <property type="entry name" value="ZN2_CY6_FUNGAL_2"/>
    <property type="match status" value="1"/>
</dbReference>
<reference evidence="10 11" key="1">
    <citation type="submission" date="2018-02" db="EMBL/GenBank/DDBJ databases">
        <title>The genomes of Aspergillus section Nigri reveals drivers in fungal speciation.</title>
        <authorList>
            <consortium name="DOE Joint Genome Institute"/>
            <person name="Vesth T.C."/>
            <person name="Nybo J."/>
            <person name="Theobald S."/>
            <person name="Brandl J."/>
            <person name="Frisvad J.C."/>
            <person name="Nielsen K.F."/>
            <person name="Lyhne E.K."/>
            <person name="Kogle M.E."/>
            <person name="Kuo A."/>
            <person name="Riley R."/>
            <person name="Clum A."/>
            <person name="Nolan M."/>
            <person name="Lipzen A."/>
            <person name="Salamov A."/>
            <person name="Henrissat B."/>
            <person name="Wiebenga A."/>
            <person name="De vries R.P."/>
            <person name="Grigoriev I.V."/>
            <person name="Mortensen U.H."/>
            <person name="Andersen M.R."/>
            <person name="Baker S.E."/>
        </authorList>
    </citation>
    <scope>NUCLEOTIDE SEQUENCE [LARGE SCALE GENOMIC DNA]</scope>
    <source>
        <strain evidence="10 11">CBS 121057</strain>
    </source>
</reference>
<dbReference type="GO" id="GO:0000981">
    <property type="term" value="F:DNA-binding transcription factor activity, RNA polymerase II-specific"/>
    <property type="evidence" value="ECO:0007669"/>
    <property type="project" value="InterPro"/>
</dbReference>
<dbReference type="CDD" id="cd00067">
    <property type="entry name" value="GAL4"/>
    <property type="match status" value="1"/>
</dbReference>
<dbReference type="GO" id="GO:0009893">
    <property type="term" value="P:positive regulation of metabolic process"/>
    <property type="evidence" value="ECO:0007669"/>
    <property type="project" value="UniProtKB-ARBA"/>
</dbReference>
<dbReference type="InterPro" id="IPR007219">
    <property type="entry name" value="XnlR_reg_dom"/>
</dbReference>
<dbReference type="SMART" id="SM00066">
    <property type="entry name" value="GAL4"/>
    <property type="match status" value="1"/>
</dbReference>
<dbReference type="GO" id="GO:0008270">
    <property type="term" value="F:zinc ion binding"/>
    <property type="evidence" value="ECO:0007669"/>
    <property type="project" value="InterPro"/>
</dbReference>
<feature type="region of interest" description="Disordered" evidence="8">
    <location>
        <begin position="558"/>
        <end position="578"/>
    </location>
</feature>
<dbReference type="PANTHER" id="PTHR31845:SF21">
    <property type="entry name" value="REGULATORY PROTEIN LEU3"/>
    <property type="match status" value="1"/>
</dbReference>
<evidence type="ECO:0000256" key="8">
    <source>
        <dbReference type="SAM" id="MobiDB-lite"/>
    </source>
</evidence>
<keyword evidence="6" id="KW-0804">Transcription</keyword>
<evidence type="ECO:0000256" key="3">
    <source>
        <dbReference type="ARBA" id="ARBA00022833"/>
    </source>
</evidence>
<dbReference type="EMBL" id="KZ826318">
    <property type="protein sequence ID" value="PYI11230.1"/>
    <property type="molecule type" value="Genomic_DNA"/>
</dbReference>
<name>A0A319ENE0_ASPSB</name>
<evidence type="ECO:0000256" key="2">
    <source>
        <dbReference type="ARBA" id="ARBA00022723"/>
    </source>
</evidence>
<evidence type="ECO:0000313" key="10">
    <source>
        <dbReference type="EMBL" id="PYI11230.1"/>
    </source>
</evidence>
<dbReference type="PROSITE" id="PS00463">
    <property type="entry name" value="ZN2_CY6_FUNGAL_1"/>
    <property type="match status" value="1"/>
</dbReference>
<evidence type="ECO:0000256" key="7">
    <source>
        <dbReference type="ARBA" id="ARBA00023242"/>
    </source>
</evidence>
<dbReference type="InterPro" id="IPR001138">
    <property type="entry name" value="Zn2Cys6_DnaBD"/>
</dbReference>
<gene>
    <name evidence="10" type="ORF">BO78DRAFT_130118</name>
</gene>
<dbReference type="SUPFAM" id="SSF57701">
    <property type="entry name" value="Zn2/Cys6 DNA-binding domain"/>
    <property type="match status" value="1"/>
</dbReference>
<evidence type="ECO:0000256" key="1">
    <source>
        <dbReference type="ARBA" id="ARBA00004123"/>
    </source>
</evidence>
<evidence type="ECO:0000256" key="6">
    <source>
        <dbReference type="ARBA" id="ARBA00023163"/>
    </source>
</evidence>
<dbReference type="STRING" id="1448318.A0A319ENE0"/>
<feature type="compositionally biased region" description="Polar residues" evidence="8">
    <location>
        <begin position="89"/>
        <end position="103"/>
    </location>
</feature>
<keyword evidence="4" id="KW-0805">Transcription regulation</keyword>
<dbReference type="GO" id="GO:0006351">
    <property type="term" value="P:DNA-templated transcription"/>
    <property type="evidence" value="ECO:0007669"/>
    <property type="project" value="InterPro"/>
</dbReference>
<feature type="compositionally biased region" description="Basic and acidic residues" evidence="8">
    <location>
        <begin position="558"/>
        <end position="570"/>
    </location>
</feature>
<dbReference type="PANTHER" id="PTHR31845">
    <property type="entry name" value="FINGER DOMAIN PROTEIN, PUTATIVE-RELATED"/>
    <property type="match status" value="1"/>
</dbReference>
<organism evidence="10 11">
    <name type="scientific">Aspergillus sclerotiicarbonarius (strain CBS 121057 / IBT 28362)</name>
    <dbReference type="NCBI Taxonomy" id="1448318"/>
    <lineage>
        <taxon>Eukaryota</taxon>
        <taxon>Fungi</taxon>
        <taxon>Dikarya</taxon>
        <taxon>Ascomycota</taxon>
        <taxon>Pezizomycotina</taxon>
        <taxon>Eurotiomycetes</taxon>
        <taxon>Eurotiomycetidae</taxon>
        <taxon>Eurotiales</taxon>
        <taxon>Aspergillaceae</taxon>
        <taxon>Aspergillus</taxon>
        <taxon>Aspergillus subgen. Circumdati</taxon>
    </lineage>
</organism>
<keyword evidence="5" id="KW-0238">DNA-binding</keyword>
<dbReference type="GO" id="GO:0000976">
    <property type="term" value="F:transcription cis-regulatory region binding"/>
    <property type="evidence" value="ECO:0007669"/>
    <property type="project" value="TreeGrafter"/>
</dbReference>
<evidence type="ECO:0000259" key="9">
    <source>
        <dbReference type="PROSITE" id="PS50048"/>
    </source>
</evidence>
<keyword evidence="11" id="KW-1185">Reference proteome</keyword>
<comment type="subcellular location">
    <subcellularLocation>
        <location evidence="1">Nucleus</location>
    </subcellularLocation>
</comment>
<dbReference type="OrthoDB" id="3163292at2759"/>
<dbReference type="Proteomes" id="UP000248423">
    <property type="component" value="Unassembled WGS sequence"/>
</dbReference>
<feature type="region of interest" description="Disordered" evidence="8">
    <location>
        <begin position="77"/>
        <end position="105"/>
    </location>
</feature>
<protein>
    <recommendedName>
        <fullName evidence="9">Zn(2)-C6 fungal-type domain-containing protein</fullName>
    </recommendedName>
</protein>